<evidence type="ECO:0000259" key="1">
    <source>
        <dbReference type="Pfam" id="PF12937"/>
    </source>
</evidence>
<dbReference type="EMBL" id="NHYD01003359">
    <property type="protein sequence ID" value="PPQ79856.1"/>
    <property type="molecule type" value="Genomic_DNA"/>
</dbReference>
<dbReference type="InterPro" id="IPR001810">
    <property type="entry name" value="F-box_dom"/>
</dbReference>
<dbReference type="InterPro" id="IPR032675">
    <property type="entry name" value="LRR_dom_sf"/>
</dbReference>
<dbReference type="Gene3D" id="3.80.10.10">
    <property type="entry name" value="Ribonuclease Inhibitor"/>
    <property type="match status" value="1"/>
</dbReference>
<dbReference type="SUPFAM" id="SSF52047">
    <property type="entry name" value="RNI-like"/>
    <property type="match status" value="1"/>
</dbReference>
<dbReference type="SUPFAM" id="SSF81383">
    <property type="entry name" value="F-box domain"/>
    <property type="match status" value="1"/>
</dbReference>
<proteinExistence type="predicted"/>
<dbReference type="AlphaFoldDB" id="A0A409WMX8"/>
<dbReference type="InParanoid" id="A0A409WMX8"/>
<dbReference type="InterPro" id="IPR036047">
    <property type="entry name" value="F-box-like_dom_sf"/>
</dbReference>
<reference evidence="2 3" key="1">
    <citation type="journal article" date="2018" name="Evol. Lett.">
        <title>Horizontal gene cluster transfer increased hallucinogenic mushroom diversity.</title>
        <authorList>
            <person name="Reynolds H.T."/>
            <person name="Vijayakumar V."/>
            <person name="Gluck-Thaler E."/>
            <person name="Korotkin H.B."/>
            <person name="Matheny P.B."/>
            <person name="Slot J.C."/>
        </authorList>
    </citation>
    <scope>NUCLEOTIDE SEQUENCE [LARGE SCALE GENOMIC DNA]</scope>
    <source>
        <strain evidence="2 3">2631</strain>
    </source>
</reference>
<dbReference type="Proteomes" id="UP000283269">
    <property type="component" value="Unassembled WGS sequence"/>
</dbReference>
<accession>A0A409WMX8</accession>
<feature type="domain" description="F-box" evidence="1">
    <location>
        <begin position="90"/>
        <end position="146"/>
    </location>
</feature>
<evidence type="ECO:0000313" key="2">
    <source>
        <dbReference type="EMBL" id="PPQ79856.1"/>
    </source>
</evidence>
<comment type="caution">
    <text evidence="2">The sequence shown here is derived from an EMBL/GenBank/DDBJ whole genome shotgun (WGS) entry which is preliminary data.</text>
</comment>
<dbReference type="Pfam" id="PF12937">
    <property type="entry name" value="F-box-like"/>
    <property type="match status" value="1"/>
</dbReference>
<dbReference type="OrthoDB" id="3015956at2759"/>
<name>A0A409WMX8_PSICY</name>
<gene>
    <name evidence="2" type="ORF">CVT25_002913</name>
</gene>
<organism evidence="2 3">
    <name type="scientific">Psilocybe cyanescens</name>
    <dbReference type="NCBI Taxonomy" id="93625"/>
    <lineage>
        <taxon>Eukaryota</taxon>
        <taxon>Fungi</taxon>
        <taxon>Dikarya</taxon>
        <taxon>Basidiomycota</taxon>
        <taxon>Agaricomycotina</taxon>
        <taxon>Agaricomycetes</taxon>
        <taxon>Agaricomycetidae</taxon>
        <taxon>Agaricales</taxon>
        <taxon>Agaricineae</taxon>
        <taxon>Strophariaceae</taxon>
        <taxon>Psilocybe</taxon>
    </lineage>
</organism>
<evidence type="ECO:0000313" key="3">
    <source>
        <dbReference type="Proteomes" id="UP000283269"/>
    </source>
</evidence>
<sequence length="529" mass="59564">MLSDDFELLDPNTLATNEVFSDEDRSTLKRLRSVASENLALLNAELALADLSFEDNNTTSVTLEHINRKRRRKLVVLIAASDVAIAPHKSLPTELLSYIFILAFSRFPTYLPPHGRTGTALVVCQTCSRWRSVALDTPDLWADIIFRYEKGLDPYQTADLVVEYFARCGPLKPLSLDISQWSGSQIPANHQEVMQDVLRRLVVPYASRFRNLKLRLPESEIHSFLTMTHLTFPCLKSIHLECDYSSTDLKFRSPASRVLFPANAPLLTELVVYNFRYNLKVDHTFFPWNQLTRLSCQHTSVTIPQIHAILRRCHNLTVCFLNIDTLISPSDFDISKARIRLLSMQQLFLSFTMDDGPLVGSFLEPLYIPNIKELSITNTTFGSRSQTQEALLALLTRSCHNIEILQISDISLSKTSVSNIARILPSLTTLLIGTDTLLPSDTLKGIAAGMILPKLRCLACKVDDLESAIRMLEYRWEASIVSPDAGSDSSGPAFFMLDYIGQVINHDQAVRVDRLRAMGVEITMTRVQS</sequence>
<protein>
    <recommendedName>
        <fullName evidence="1">F-box domain-containing protein</fullName>
    </recommendedName>
</protein>
<keyword evidence="3" id="KW-1185">Reference proteome</keyword>